<keyword evidence="6 7" id="KW-0472">Membrane</keyword>
<feature type="transmembrane region" description="Helical" evidence="7">
    <location>
        <begin position="69"/>
        <end position="94"/>
    </location>
</feature>
<sequence>MKKKHAGKCILFLFMVALALLYVIPFFMMGLGSFKTQAEAARFDLALPSKWLFSNYTHVLESGKIWLGYLNSIIITIPVTVISVFLGAIAGIVISRRNDKLSQGIYYYFIFGLTLTLQIASIFFLLQYLHIYGTFFSVICIFISLRIPFTVMTFCSFVKGVPREIDEASIMDGCNFWQMTIKILFPILKPIMVTNVVITAIDVWNNFMIPLFYLGSAKKSTISMVIYSFFGRYNRDWQYVFAALMLVVLPMLIFFIILQKHIIAGMTAGAVKG</sequence>
<dbReference type="GO" id="GO:0005886">
    <property type="term" value="C:plasma membrane"/>
    <property type="evidence" value="ECO:0007669"/>
    <property type="project" value="UniProtKB-SubCell"/>
</dbReference>
<feature type="transmembrane region" description="Helical" evidence="7">
    <location>
        <begin position="135"/>
        <end position="158"/>
    </location>
</feature>
<dbReference type="AlphaFoldDB" id="A0A174DU28"/>
<evidence type="ECO:0000259" key="8">
    <source>
        <dbReference type="PROSITE" id="PS50928"/>
    </source>
</evidence>
<dbReference type="CDD" id="cd06261">
    <property type="entry name" value="TM_PBP2"/>
    <property type="match status" value="1"/>
</dbReference>
<dbReference type="Gene3D" id="1.10.3720.10">
    <property type="entry name" value="MetI-like"/>
    <property type="match status" value="1"/>
</dbReference>
<evidence type="ECO:0000256" key="2">
    <source>
        <dbReference type="ARBA" id="ARBA00022448"/>
    </source>
</evidence>
<dbReference type="Pfam" id="PF00528">
    <property type="entry name" value="BPD_transp_1"/>
    <property type="match status" value="1"/>
</dbReference>
<evidence type="ECO:0000313" key="10">
    <source>
        <dbReference type="Proteomes" id="UP000095645"/>
    </source>
</evidence>
<dbReference type="EMBL" id="CYZP01000021">
    <property type="protein sequence ID" value="CUO28954.1"/>
    <property type="molecule type" value="Genomic_DNA"/>
</dbReference>
<evidence type="ECO:0000256" key="3">
    <source>
        <dbReference type="ARBA" id="ARBA00022475"/>
    </source>
</evidence>
<name>A0A174DU28_9FIRM</name>
<comment type="similarity">
    <text evidence="7">Belongs to the binding-protein-dependent transport system permease family.</text>
</comment>
<feature type="transmembrane region" description="Helical" evidence="7">
    <location>
        <begin position="237"/>
        <end position="258"/>
    </location>
</feature>
<evidence type="ECO:0000256" key="5">
    <source>
        <dbReference type="ARBA" id="ARBA00022989"/>
    </source>
</evidence>
<gene>
    <name evidence="9" type="primary">ycjP_9</name>
    <name evidence="9" type="ORF">ERS852476_02416</name>
</gene>
<keyword evidence="2 7" id="KW-0813">Transport</keyword>
<feature type="domain" description="ABC transmembrane type-1" evidence="8">
    <location>
        <begin position="69"/>
        <end position="258"/>
    </location>
</feature>
<comment type="subcellular location">
    <subcellularLocation>
        <location evidence="1 7">Cell membrane</location>
        <topology evidence="1 7">Multi-pass membrane protein</topology>
    </subcellularLocation>
</comment>
<protein>
    <submittedName>
        <fullName evidence="9">Inner membrane ABC transporter permease protein ycjP</fullName>
    </submittedName>
</protein>
<dbReference type="Proteomes" id="UP000095645">
    <property type="component" value="Unassembled WGS sequence"/>
</dbReference>
<accession>A0A174DU28</accession>
<feature type="transmembrane region" description="Helical" evidence="7">
    <location>
        <begin position="179"/>
        <end position="201"/>
    </location>
</feature>
<evidence type="ECO:0000256" key="6">
    <source>
        <dbReference type="ARBA" id="ARBA00023136"/>
    </source>
</evidence>
<dbReference type="PANTHER" id="PTHR43744:SF12">
    <property type="entry name" value="ABC TRANSPORTER PERMEASE PROTEIN MG189-RELATED"/>
    <property type="match status" value="1"/>
</dbReference>
<dbReference type="SUPFAM" id="SSF161098">
    <property type="entry name" value="MetI-like"/>
    <property type="match status" value="1"/>
</dbReference>
<dbReference type="GeneID" id="75080657"/>
<dbReference type="RefSeq" id="WP_025580158.1">
    <property type="nucleotide sequence ID" value="NZ_CYZP01000021.1"/>
</dbReference>
<dbReference type="InterPro" id="IPR000515">
    <property type="entry name" value="MetI-like"/>
</dbReference>
<keyword evidence="4 7" id="KW-0812">Transmembrane</keyword>
<keyword evidence="3" id="KW-1003">Cell membrane</keyword>
<dbReference type="PROSITE" id="PS50928">
    <property type="entry name" value="ABC_TM1"/>
    <property type="match status" value="1"/>
</dbReference>
<evidence type="ECO:0000313" key="9">
    <source>
        <dbReference type="EMBL" id="CUO28954.1"/>
    </source>
</evidence>
<dbReference type="GO" id="GO:0055085">
    <property type="term" value="P:transmembrane transport"/>
    <property type="evidence" value="ECO:0007669"/>
    <property type="project" value="InterPro"/>
</dbReference>
<proteinExistence type="inferred from homology"/>
<dbReference type="PANTHER" id="PTHR43744">
    <property type="entry name" value="ABC TRANSPORTER PERMEASE PROTEIN MG189-RELATED-RELATED"/>
    <property type="match status" value="1"/>
</dbReference>
<evidence type="ECO:0000256" key="4">
    <source>
        <dbReference type="ARBA" id="ARBA00022692"/>
    </source>
</evidence>
<keyword evidence="5 7" id="KW-1133">Transmembrane helix</keyword>
<organism evidence="9 10">
    <name type="scientific">Blautia obeum</name>
    <dbReference type="NCBI Taxonomy" id="40520"/>
    <lineage>
        <taxon>Bacteria</taxon>
        <taxon>Bacillati</taxon>
        <taxon>Bacillota</taxon>
        <taxon>Clostridia</taxon>
        <taxon>Lachnospirales</taxon>
        <taxon>Lachnospiraceae</taxon>
        <taxon>Blautia</taxon>
    </lineage>
</organism>
<feature type="transmembrane region" description="Helical" evidence="7">
    <location>
        <begin position="106"/>
        <end position="129"/>
    </location>
</feature>
<reference evidence="9 10" key="1">
    <citation type="submission" date="2015-09" db="EMBL/GenBank/DDBJ databases">
        <authorList>
            <consortium name="Pathogen Informatics"/>
        </authorList>
    </citation>
    <scope>NUCLEOTIDE SEQUENCE [LARGE SCALE GENOMIC DNA]</scope>
    <source>
        <strain evidence="9 10">2789STDY5834861</strain>
    </source>
</reference>
<evidence type="ECO:0000256" key="1">
    <source>
        <dbReference type="ARBA" id="ARBA00004651"/>
    </source>
</evidence>
<dbReference type="InterPro" id="IPR035906">
    <property type="entry name" value="MetI-like_sf"/>
</dbReference>
<evidence type="ECO:0000256" key="7">
    <source>
        <dbReference type="RuleBase" id="RU363032"/>
    </source>
</evidence>